<gene>
    <name evidence="5" type="ORF">ACFPP9_01650</name>
</gene>
<evidence type="ECO:0000313" key="5">
    <source>
        <dbReference type="EMBL" id="MFC5514457.1"/>
    </source>
</evidence>
<evidence type="ECO:0000256" key="1">
    <source>
        <dbReference type="ARBA" id="ARBA00023015"/>
    </source>
</evidence>
<dbReference type="SUPFAM" id="SSF46785">
    <property type="entry name" value="Winged helix' DNA-binding domain"/>
    <property type="match status" value="1"/>
</dbReference>
<reference evidence="6" key="1">
    <citation type="journal article" date="2019" name="Int. J. Syst. Evol. Microbiol.">
        <title>The Global Catalogue of Microorganisms (GCM) 10K type strain sequencing project: providing services to taxonomists for standard genome sequencing and annotation.</title>
        <authorList>
            <consortium name="The Broad Institute Genomics Platform"/>
            <consortium name="The Broad Institute Genome Sequencing Center for Infectious Disease"/>
            <person name="Wu L."/>
            <person name="Ma J."/>
        </authorList>
    </citation>
    <scope>NUCLEOTIDE SEQUENCE [LARGE SCALE GENOMIC DNA]</scope>
    <source>
        <strain evidence="6">KACC 12633</strain>
    </source>
</reference>
<dbReference type="PANTHER" id="PTHR44846:SF1">
    <property type="entry name" value="MANNOSYL-D-GLYCERATE TRANSPORT_METABOLISM SYSTEM REPRESSOR MNGR-RELATED"/>
    <property type="match status" value="1"/>
</dbReference>
<dbReference type="InterPro" id="IPR036390">
    <property type="entry name" value="WH_DNA-bd_sf"/>
</dbReference>
<organism evidence="5 6">
    <name type="scientific">Kaistia terrae</name>
    <dbReference type="NCBI Taxonomy" id="537017"/>
    <lineage>
        <taxon>Bacteria</taxon>
        <taxon>Pseudomonadati</taxon>
        <taxon>Pseudomonadota</taxon>
        <taxon>Alphaproteobacteria</taxon>
        <taxon>Hyphomicrobiales</taxon>
        <taxon>Kaistiaceae</taxon>
        <taxon>Kaistia</taxon>
    </lineage>
</organism>
<keyword evidence="3" id="KW-0804">Transcription</keyword>
<dbReference type="EMBL" id="JBHSML010000002">
    <property type="protein sequence ID" value="MFC5514457.1"/>
    <property type="molecule type" value="Genomic_DNA"/>
</dbReference>
<dbReference type="CDD" id="cd07377">
    <property type="entry name" value="WHTH_GntR"/>
    <property type="match status" value="1"/>
</dbReference>
<dbReference type="Gene3D" id="3.40.1410.10">
    <property type="entry name" value="Chorismate lyase-like"/>
    <property type="match status" value="1"/>
</dbReference>
<dbReference type="RefSeq" id="WP_266342492.1">
    <property type="nucleotide sequence ID" value="NZ_JAPKNH010000002.1"/>
</dbReference>
<name>A0ABW0PSD7_9HYPH</name>
<dbReference type="InterPro" id="IPR028978">
    <property type="entry name" value="Chorismate_lyase_/UTRA_dom_sf"/>
</dbReference>
<dbReference type="Pfam" id="PF07702">
    <property type="entry name" value="UTRA"/>
    <property type="match status" value="1"/>
</dbReference>
<evidence type="ECO:0000256" key="3">
    <source>
        <dbReference type="ARBA" id="ARBA00023163"/>
    </source>
</evidence>
<dbReference type="InterPro" id="IPR050679">
    <property type="entry name" value="Bact_HTH_transcr_reg"/>
</dbReference>
<dbReference type="SMART" id="SM00345">
    <property type="entry name" value="HTH_GNTR"/>
    <property type="match status" value="1"/>
</dbReference>
<keyword evidence="2" id="KW-0238">DNA-binding</keyword>
<dbReference type="Gene3D" id="1.10.10.10">
    <property type="entry name" value="Winged helix-like DNA-binding domain superfamily/Winged helix DNA-binding domain"/>
    <property type="match status" value="1"/>
</dbReference>
<dbReference type="InterPro" id="IPR011663">
    <property type="entry name" value="UTRA"/>
</dbReference>
<dbReference type="Pfam" id="PF00392">
    <property type="entry name" value="GntR"/>
    <property type="match status" value="1"/>
</dbReference>
<dbReference type="Proteomes" id="UP001596150">
    <property type="component" value="Unassembled WGS sequence"/>
</dbReference>
<dbReference type="PROSITE" id="PS50949">
    <property type="entry name" value="HTH_GNTR"/>
    <property type="match status" value="1"/>
</dbReference>
<sequence>MTNSIGPQGDLPRYHQISNILVERIEKGRYAIGDLLPTEQDLCGEFEVSRYTIREALRRLTDAGLVRRRQGSGSQVVANKAPANFVHSMRSLSELFQYASDTVFKITKIEMLVPEPEVKPYLGDSGDEPWLYVEGVRLAADGRSPIAFSRVFVNREFEGIVPDLPGVSGTIFRLIEERYGVVVENVEQEIQAEPMGKYAAKLLDSSTRIWAVRVIRRYFGSDRKILQISVNYHPADRFSYSMQLRREGTKGWV</sequence>
<evidence type="ECO:0000259" key="4">
    <source>
        <dbReference type="PROSITE" id="PS50949"/>
    </source>
</evidence>
<keyword evidence="1" id="KW-0805">Transcription regulation</keyword>
<evidence type="ECO:0000313" key="6">
    <source>
        <dbReference type="Proteomes" id="UP001596150"/>
    </source>
</evidence>
<keyword evidence="6" id="KW-1185">Reference proteome</keyword>
<accession>A0ABW0PSD7</accession>
<dbReference type="InterPro" id="IPR036388">
    <property type="entry name" value="WH-like_DNA-bd_sf"/>
</dbReference>
<dbReference type="SUPFAM" id="SSF64288">
    <property type="entry name" value="Chorismate lyase-like"/>
    <property type="match status" value="1"/>
</dbReference>
<dbReference type="SMART" id="SM00866">
    <property type="entry name" value="UTRA"/>
    <property type="match status" value="1"/>
</dbReference>
<dbReference type="PANTHER" id="PTHR44846">
    <property type="entry name" value="MANNOSYL-D-GLYCERATE TRANSPORT/METABOLISM SYSTEM REPRESSOR MNGR-RELATED"/>
    <property type="match status" value="1"/>
</dbReference>
<proteinExistence type="predicted"/>
<evidence type="ECO:0000256" key="2">
    <source>
        <dbReference type="ARBA" id="ARBA00023125"/>
    </source>
</evidence>
<protein>
    <submittedName>
        <fullName evidence="5">GntR family transcriptional regulator</fullName>
    </submittedName>
</protein>
<comment type="caution">
    <text evidence="5">The sequence shown here is derived from an EMBL/GenBank/DDBJ whole genome shotgun (WGS) entry which is preliminary data.</text>
</comment>
<dbReference type="PRINTS" id="PR00035">
    <property type="entry name" value="HTHGNTR"/>
</dbReference>
<dbReference type="InterPro" id="IPR000524">
    <property type="entry name" value="Tscrpt_reg_HTH_GntR"/>
</dbReference>
<feature type="domain" description="HTH gntR-type" evidence="4">
    <location>
        <begin position="11"/>
        <end position="79"/>
    </location>
</feature>